<dbReference type="Gene3D" id="3.90.660.10">
    <property type="match status" value="1"/>
</dbReference>
<dbReference type="InterPro" id="IPR036188">
    <property type="entry name" value="FAD/NAD-bd_sf"/>
</dbReference>
<gene>
    <name evidence="2" type="ORF">HICCMSTLAB_LOCUS13180</name>
</gene>
<evidence type="ECO:0000313" key="2">
    <source>
        <dbReference type="EMBL" id="CAG5108324.1"/>
    </source>
</evidence>
<dbReference type="PANTHER" id="PTHR10742:SF398">
    <property type="entry name" value="AMINE OXIDASE DOMAIN-CONTAINING PROTEIN-RELATED"/>
    <property type="match status" value="1"/>
</dbReference>
<evidence type="ECO:0000313" key="3">
    <source>
        <dbReference type="Proteomes" id="UP000786811"/>
    </source>
</evidence>
<dbReference type="Proteomes" id="UP000786811">
    <property type="component" value="Unassembled WGS sequence"/>
</dbReference>
<reference evidence="2" key="1">
    <citation type="submission" date="2021-04" db="EMBL/GenBank/DDBJ databases">
        <authorList>
            <person name="Chebbi M.A.C M."/>
        </authorList>
    </citation>
    <scope>NUCLEOTIDE SEQUENCE</scope>
</reference>
<keyword evidence="3" id="KW-1185">Reference proteome</keyword>
<dbReference type="GO" id="GO:0046592">
    <property type="term" value="F:polyamine oxidase activity"/>
    <property type="evidence" value="ECO:0007669"/>
    <property type="project" value="TreeGrafter"/>
</dbReference>
<dbReference type="EMBL" id="CAJNRD030001124">
    <property type="protein sequence ID" value="CAG5108324.1"/>
    <property type="molecule type" value="Genomic_DNA"/>
</dbReference>
<dbReference type="SUPFAM" id="SSF54373">
    <property type="entry name" value="FAD-linked reductases, C-terminal domain"/>
    <property type="match status" value="1"/>
</dbReference>
<proteinExistence type="predicted"/>
<evidence type="ECO:0000259" key="1">
    <source>
        <dbReference type="Pfam" id="PF01593"/>
    </source>
</evidence>
<name>A0A8J2HTJ0_COTCN</name>
<dbReference type="Pfam" id="PF01593">
    <property type="entry name" value="Amino_oxidase"/>
    <property type="match status" value="2"/>
</dbReference>
<comment type="caution">
    <text evidence="2">The sequence shown here is derived from an EMBL/GenBank/DDBJ whole genome shotgun (WGS) entry which is preliminary data.</text>
</comment>
<accession>A0A8J2HTJ0</accession>
<organism evidence="2 3">
    <name type="scientific">Cotesia congregata</name>
    <name type="common">Parasitoid wasp</name>
    <name type="synonym">Apanteles congregatus</name>
    <dbReference type="NCBI Taxonomy" id="51543"/>
    <lineage>
        <taxon>Eukaryota</taxon>
        <taxon>Metazoa</taxon>
        <taxon>Ecdysozoa</taxon>
        <taxon>Arthropoda</taxon>
        <taxon>Hexapoda</taxon>
        <taxon>Insecta</taxon>
        <taxon>Pterygota</taxon>
        <taxon>Neoptera</taxon>
        <taxon>Endopterygota</taxon>
        <taxon>Hymenoptera</taxon>
        <taxon>Apocrita</taxon>
        <taxon>Ichneumonoidea</taxon>
        <taxon>Braconidae</taxon>
        <taxon>Microgastrinae</taxon>
        <taxon>Cotesia</taxon>
    </lineage>
</organism>
<dbReference type="Gene3D" id="3.50.50.60">
    <property type="entry name" value="FAD/NAD(P)-binding domain"/>
    <property type="match status" value="2"/>
</dbReference>
<feature type="domain" description="Amine oxidase" evidence="1">
    <location>
        <begin position="128"/>
        <end position="230"/>
    </location>
</feature>
<dbReference type="SUPFAM" id="SSF51905">
    <property type="entry name" value="FAD/NAD(P)-binding domain"/>
    <property type="match status" value="1"/>
</dbReference>
<dbReference type="InterPro" id="IPR050281">
    <property type="entry name" value="Flavin_monoamine_oxidase"/>
</dbReference>
<dbReference type="PANTHER" id="PTHR10742">
    <property type="entry name" value="FLAVIN MONOAMINE OXIDASE"/>
    <property type="match status" value="1"/>
</dbReference>
<protein>
    <submittedName>
        <fullName evidence="2">Similar to PAO5: Probable polyamine oxidase 5 (Arabidopsis thaliana)</fullName>
    </submittedName>
</protein>
<dbReference type="OrthoDB" id="5046242at2759"/>
<sequence length="261" mass="30127">MSEHGGATWNEVSAKAVRFYDHCPGDPLINWKERTYATVLEYILMNITKFNTKVTEIKYEETPVKVITANGEEYLADHVIATPSLGVLQKNIDTLFNPQLPEKKLNAIKPQKRWLLGISSGIRVEHKPKLLLFWVTGPYIKEMETLPEEIFQEQVKEFVKRFFGKAYNLTDPKIIKRSLWNTNENFLGVYSFYGLQTDVSGPHTEDFVDPIMKFDKLVLQFAGEATTSHYGISLRHTIKIIKMTNKLLIKLKNLIEKNCIF</sequence>
<dbReference type="InterPro" id="IPR002937">
    <property type="entry name" value="Amino_oxidase"/>
</dbReference>
<feature type="domain" description="Amine oxidase" evidence="1">
    <location>
        <begin position="49"/>
        <end position="109"/>
    </location>
</feature>
<dbReference type="AlphaFoldDB" id="A0A8J2HTJ0"/>